<dbReference type="PANTHER" id="PTHR13734:SF5">
    <property type="entry name" value="CCA TRNA NUCLEOTIDYLTRANSFERASE, MITOCHONDRIAL"/>
    <property type="match status" value="1"/>
</dbReference>
<keyword evidence="2 5" id="KW-0808">Transferase</keyword>
<sequence>MAFRKNPTKKIPIPSEMSVQLSDVEDRICKLLDNYVKHAQDDPSSRTVCRIAGGWPRDKLLGSQSNDIDIALDNSMGLAFAEGLASYASENGVETGTISKIAQNPDQSKHLETATFKVFGLDIDLVNLRSEEYASDSRIPTGISFGTPLQDALRRDLTINALFYNVHSREIEDFTGQGLKDLRSGIIRTPLPPRETFLDDPLRVLRCIRFASRLGFEIVPEIDEAARDPIVQKALVAKVARERVGDELSKMLKGRDPLRSIELIHSLCLYDSIYFVIPEDFISTSSGKPALPCTALAAASILHHLLENRKQSLNNFPTLHPLFYQALDSDSTCSSRLYLAASLTPYKGLTYRDKKKKDQPFVDLVIRDSLKLGTQSHFLDGIPLLFTAANIIAGSIVQPAKLHPTSKRVGIGLLLREKSVHNSATGSHWTSSFLFSLVQELVDYYDPEHGVLNYEQASHIIEKYNNFAQEVEDMKLQEVGEMGYILDGHETVATLEAKSPGPWLGEVRNKLIEWQLEHPEGTKNDCIDWLKDQRRQGHIQVEEAKKPANKRVRTK</sequence>
<comment type="similarity">
    <text evidence="1 5">Belongs to the tRNA nucleotidyltransferase/poly(A) polymerase family.</text>
</comment>
<dbReference type="EMBL" id="JAACJO010000007">
    <property type="protein sequence ID" value="KAF5356068.1"/>
    <property type="molecule type" value="Genomic_DNA"/>
</dbReference>
<dbReference type="Gene3D" id="3.30.460.10">
    <property type="entry name" value="Beta Polymerase, domain 2"/>
    <property type="match status" value="1"/>
</dbReference>
<keyword evidence="9" id="KW-1185">Reference proteome</keyword>
<reference evidence="8 9" key="1">
    <citation type="journal article" date="2020" name="ISME J.">
        <title>Uncovering the hidden diversity of litter-decomposition mechanisms in mushroom-forming fungi.</title>
        <authorList>
            <person name="Floudas D."/>
            <person name="Bentzer J."/>
            <person name="Ahren D."/>
            <person name="Johansson T."/>
            <person name="Persson P."/>
            <person name="Tunlid A."/>
        </authorList>
    </citation>
    <scope>NUCLEOTIDE SEQUENCE [LARGE SCALE GENOMIC DNA]</scope>
    <source>
        <strain evidence="8 9">CBS 146.42</strain>
    </source>
</reference>
<dbReference type="GO" id="GO:0005739">
    <property type="term" value="C:mitochondrion"/>
    <property type="evidence" value="ECO:0007669"/>
    <property type="project" value="UniProtKB-ARBA"/>
</dbReference>
<dbReference type="CDD" id="cd05398">
    <property type="entry name" value="NT_ClassII-CCAase"/>
    <property type="match status" value="1"/>
</dbReference>
<dbReference type="Proteomes" id="UP000559027">
    <property type="component" value="Unassembled WGS sequence"/>
</dbReference>
<evidence type="ECO:0000256" key="5">
    <source>
        <dbReference type="RuleBase" id="RU003953"/>
    </source>
</evidence>
<dbReference type="GO" id="GO:0001680">
    <property type="term" value="P:tRNA 3'-terminal CCA addition"/>
    <property type="evidence" value="ECO:0007669"/>
    <property type="project" value="UniProtKB-ARBA"/>
</dbReference>
<dbReference type="GO" id="GO:0052927">
    <property type="term" value="F:CC tRNA cytidylyltransferase activity"/>
    <property type="evidence" value="ECO:0007669"/>
    <property type="project" value="TreeGrafter"/>
</dbReference>
<organism evidence="8 9">
    <name type="scientific">Leucocoprinus leucothites</name>
    <dbReference type="NCBI Taxonomy" id="201217"/>
    <lineage>
        <taxon>Eukaryota</taxon>
        <taxon>Fungi</taxon>
        <taxon>Dikarya</taxon>
        <taxon>Basidiomycota</taxon>
        <taxon>Agaricomycotina</taxon>
        <taxon>Agaricomycetes</taxon>
        <taxon>Agaricomycetidae</taxon>
        <taxon>Agaricales</taxon>
        <taxon>Agaricineae</taxon>
        <taxon>Agaricaceae</taxon>
        <taxon>Leucocoprinus</taxon>
    </lineage>
</organism>
<protein>
    <recommendedName>
        <fullName evidence="10">Poly A polymerase head domain-containing protein</fullName>
    </recommendedName>
</protein>
<dbReference type="AlphaFoldDB" id="A0A8H5G0V4"/>
<evidence type="ECO:0008006" key="10">
    <source>
        <dbReference type="Google" id="ProtNLM"/>
    </source>
</evidence>
<evidence type="ECO:0000259" key="6">
    <source>
        <dbReference type="Pfam" id="PF01743"/>
    </source>
</evidence>
<dbReference type="GO" id="GO:0000166">
    <property type="term" value="F:nucleotide binding"/>
    <property type="evidence" value="ECO:0007669"/>
    <property type="project" value="UniProtKB-KW"/>
</dbReference>
<dbReference type="GO" id="GO:0003723">
    <property type="term" value="F:RNA binding"/>
    <property type="evidence" value="ECO:0007669"/>
    <property type="project" value="UniProtKB-KW"/>
</dbReference>
<accession>A0A8H5G0V4</accession>
<evidence type="ECO:0000259" key="7">
    <source>
        <dbReference type="Pfam" id="PF12627"/>
    </source>
</evidence>
<feature type="domain" description="Poly A polymerase head" evidence="6">
    <location>
        <begin position="49"/>
        <end position="188"/>
    </location>
</feature>
<dbReference type="GO" id="GO:0052929">
    <property type="term" value="F:ATP:3'-cytidine-cytidine-tRNA adenylyltransferase activity"/>
    <property type="evidence" value="ECO:0007669"/>
    <property type="project" value="TreeGrafter"/>
</dbReference>
<dbReference type="OrthoDB" id="445712at2759"/>
<dbReference type="Pfam" id="PF01743">
    <property type="entry name" value="PolyA_pol"/>
    <property type="match status" value="1"/>
</dbReference>
<dbReference type="PANTHER" id="PTHR13734">
    <property type="entry name" value="TRNA-NUCLEOTIDYLTRANSFERASE"/>
    <property type="match status" value="1"/>
</dbReference>
<dbReference type="Gene3D" id="1.10.3090.10">
    <property type="entry name" value="cca-adding enzyme, domain 2"/>
    <property type="match status" value="1"/>
</dbReference>
<dbReference type="SUPFAM" id="SSF81891">
    <property type="entry name" value="Poly A polymerase C-terminal region-like"/>
    <property type="match status" value="1"/>
</dbReference>
<comment type="caution">
    <text evidence="8">The sequence shown here is derived from an EMBL/GenBank/DDBJ whole genome shotgun (WGS) entry which is preliminary data.</text>
</comment>
<dbReference type="InterPro" id="IPR043519">
    <property type="entry name" value="NT_sf"/>
</dbReference>
<keyword evidence="3" id="KW-0547">Nucleotide-binding</keyword>
<dbReference type="SUPFAM" id="SSF81301">
    <property type="entry name" value="Nucleotidyltransferase"/>
    <property type="match status" value="1"/>
</dbReference>
<dbReference type="Pfam" id="PF12627">
    <property type="entry name" value="PolyA_pol_RNAbd"/>
    <property type="match status" value="1"/>
</dbReference>
<evidence type="ECO:0000256" key="4">
    <source>
        <dbReference type="ARBA" id="ARBA00022884"/>
    </source>
</evidence>
<feature type="domain" description="tRNA nucleotidyltransferase/poly(A) polymerase RNA and SrmB- binding" evidence="7">
    <location>
        <begin position="222"/>
        <end position="272"/>
    </location>
</feature>
<proteinExistence type="inferred from homology"/>
<evidence type="ECO:0000256" key="1">
    <source>
        <dbReference type="ARBA" id="ARBA00007265"/>
    </source>
</evidence>
<evidence type="ECO:0000313" key="8">
    <source>
        <dbReference type="EMBL" id="KAF5356068.1"/>
    </source>
</evidence>
<evidence type="ECO:0000313" key="9">
    <source>
        <dbReference type="Proteomes" id="UP000559027"/>
    </source>
</evidence>
<keyword evidence="4 5" id="KW-0694">RNA-binding</keyword>
<gene>
    <name evidence="8" type="ORF">D9756_004012</name>
</gene>
<dbReference type="InterPro" id="IPR032828">
    <property type="entry name" value="PolyA_RNA-bd"/>
</dbReference>
<evidence type="ECO:0000256" key="3">
    <source>
        <dbReference type="ARBA" id="ARBA00022741"/>
    </source>
</evidence>
<dbReference type="InterPro" id="IPR002646">
    <property type="entry name" value="PolA_pol_head_dom"/>
</dbReference>
<evidence type="ECO:0000256" key="2">
    <source>
        <dbReference type="ARBA" id="ARBA00022679"/>
    </source>
</evidence>
<name>A0A8H5G0V4_9AGAR</name>
<dbReference type="FunFam" id="3.30.460.10:FF:000019">
    <property type="entry name" value="tRNA nucleotidyltransferase cca2"/>
    <property type="match status" value="1"/>
</dbReference>